<sequence length="128" mass="14822">MAFESFAHVPVTEELLRHVWEGEPNGRQGGHRYGLGREGKTEFPEDWTLELVQLGIELTLAQPQWVKRAEHKITMLRQFAQVLIAVELRTKEKEHFFVTAYPMNGVGVYRNQLGIKVLLPLELPKWES</sequence>
<reference evidence="1 2" key="1">
    <citation type="submission" date="2017-10" db="EMBL/GenBank/DDBJ databases">
        <title>Genome of an Actinobacterium that displays light-enhanced growth.</title>
        <authorList>
            <person name="Maresca J.A."/>
            <person name="Hempel P."/>
            <person name="Shevchenko O."/>
            <person name="Miller K.J."/>
            <person name="Hahn M.W."/>
        </authorList>
    </citation>
    <scope>NUCLEOTIDE SEQUENCE [LARGE SCALE GENOMIC DNA]</scope>
    <source>
        <strain evidence="1 2">MWH-Mo1</strain>
    </source>
</reference>
<evidence type="ECO:0000313" key="2">
    <source>
        <dbReference type="Proteomes" id="UP000246894"/>
    </source>
</evidence>
<proteinExistence type="predicted"/>
<protein>
    <submittedName>
        <fullName evidence="1">Uncharacterized protein</fullName>
    </submittedName>
</protein>
<accession>A0A2Z3RXN6</accession>
<dbReference type="OrthoDB" id="5117449at2"/>
<dbReference type="KEGG" id="aum:AURMO_00275"/>
<dbReference type="EMBL" id="CP023994">
    <property type="protein sequence ID" value="AWR20894.1"/>
    <property type="molecule type" value="Genomic_DNA"/>
</dbReference>
<name>A0A2Z3RXN6_9MICO</name>
<dbReference type="AlphaFoldDB" id="A0A2Z3RXN6"/>
<gene>
    <name evidence="1" type="ORF">AURMO_00275</name>
</gene>
<dbReference type="Proteomes" id="UP000246894">
    <property type="component" value="Chromosome"/>
</dbReference>
<evidence type="ECO:0000313" key="1">
    <source>
        <dbReference type="EMBL" id="AWR20894.1"/>
    </source>
</evidence>
<organism evidence="1 2">
    <name type="scientific">Aurantimicrobium photophilum</name>
    <dbReference type="NCBI Taxonomy" id="1987356"/>
    <lineage>
        <taxon>Bacteria</taxon>
        <taxon>Bacillati</taxon>
        <taxon>Actinomycetota</taxon>
        <taxon>Actinomycetes</taxon>
        <taxon>Micrococcales</taxon>
        <taxon>Microbacteriaceae</taxon>
        <taxon>Aurantimicrobium</taxon>
    </lineage>
</organism>
<dbReference type="RefSeq" id="WP_110232798.1">
    <property type="nucleotide sequence ID" value="NZ_CP023994.1"/>
</dbReference>
<keyword evidence="2" id="KW-1185">Reference proteome</keyword>